<evidence type="ECO:0000313" key="3">
    <source>
        <dbReference type="WBParaSite" id="ASIM_0000740701-mRNA-1"/>
    </source>
</evidence>
<proteinExistence type="predicted"/>
<keyword evidence="2" id="KW-1185">Reference proteome</keyword>
<organism evidence="3">
    <name type="scientific">Anisakis simplex</name>
    <name type="common">Herring worm</name>
    <dbReference type="NCBI Taxonomy" id="6269"/>
    <lineage>
        <taxon>Eukaryota</taxon>
        <taxon>Metazoa</taxon>
        <taxon>Ecdysozoa</taxon>
        <taxon>Nematoda</taxon>
        <taxon>Chromadorea</taxon>
        <taxon>Rhabditida</taxon>
        <taxon>Spirurina</taxon>
        <taxon>Ascaridomorpha</taxon>
        <taxon>Ascaridoidea</taxon>
        <taxon>Anisakidae</taxon>
        <taxon>Anisakis</taxon>
        <taxon>Anisakis simplex complex</taxon>
    </lineage>
</organism>
<accession>A0A0M3JIE1</accession>
<reference evidence="1 2" key="2">
    <citation type="submission" date="2018-11" db="EMBL/GenBank/DDBJ databases">
        <authorList>
            <consortium name="Pathogen Informatics"/>
        </authorList>
    </citation>
    <scope>NUCLEOTIDE SEQUENCE [LARGE SCALE GENOMIC DNA]</scope>
</reference>
<evidence type="ECO:0000313" key="2">
    <source>
        <dbReference type="Proteomes" id="UP000267096"/>
    </source>
</evidence>
<dbReference type="EMBL" id="UYRR01016870">
    <property type="protein sequence ID" value="VDK28655.1"/>
    <property type="molecule type" value="Genomic_DNA"/>
</dbReference>
<gene>
    <name evidence="1" type="ORF">ASIM_LOCUS7170</name>
</gene>
<reference evidence="3" key="1">
    <citation type="submission" date="2017-02" db="UniProtKB">
        <authorList>
            <consortium name="WormBaseParasite"/>
        </authorList>
    </citation>
    <scope>IDENTIFICATION</scope>
</reference>
<dbReference type="Proteomes" id="UP000267096">
    <property type="component" value="Unassembled WGS sequence"/>
</dbReference>
<name>A0A0M3JIE1_ANISI</name>
<dbReference type="AlphaFoldDB" id="A0A0M3JIE1"/>
<dbReference type="OrthoDB" id="5910498at2759"/>
<dbReference type="WBParaSite" id="ASIM_0000740701-mRNA-1">
    <property type="protein sequence ID" value="ASIM_0000740701-mRNA-1"/>
    <property type="gene ID" value="ASIM_0000740701"/>
</dbReference>
<sequence length="62" mass="6963">MSETTRFGTMNESSDASLANAILTSRDIRVKRAINYDELHDANDNEAGTIEVILWFCSIELI</sequence>
<evidence type="ECO:0000313" key="1">
    <source>
        <dbReference type="EMBL" id="VDK28655.1"/>
    </source>
</evidence>
<protein>
    <submittedName>
        <fullName evidence="1 3">Uncharacterized protein</fullName>
    </submittedName>
</protein>